<dbReference type="SUPFAM" id="SSF49599">
    <property type="entry name" value="TRAF domain-like"/>
    <property type="match status" value="1"/>
</dbReference>
<dbReference type="InterPro" id="IPR002083">
    <property type="entry name" value="MATH/TRAF_dom"/>
</dbReference>
<organism evidence="3 4">
    <name type="scientific">Heterodera schachtii</name>
    <name type="common">Sugarbeet cyst nematode worm</name>
    <name type="synonym">Tylenchus schachtii</name>
    <dbReference type="NCBI Taxonomy" id="97005"/>
    <lineage>
        <taxon>Eukaryota</taxon>
        <taxon>Metazoa</taxon>
        <taxon>Ecdysozoa</taxon>
        <taxon>Nematoda</taxon>
        <taxon>Chromadorea</taxon>
        <taxon>Rhabditida</taxon>
        <taxon>Tylenchina</taxon>
        <taxon>Tylenchomorpha</taxon>
        <taxon>Tylenchoidea</taxon>
        <taxon>Heteroderidae</taxon>
        <taxon>Heteroderinae</taxon>
        <taxon>Heterodera</taxon>
    </lineage>
</organism>
<dbReference type="PROSITE" id="PS50097">
    <property type="entry name" value="BTB"/>
    <property type="match status" value="1"/>
</dbReference>
<dbReference type="SUPFAM" id="SSF54695">
    <property type="entry name" value="POZ domain"/>
    <property type="match status" value="1"/>
</dbReference>
<reference evidence="3 4" key="1">
    <citation type="submission" date="2024-10" db="EMBL/GenBank/DDBJ databases">
        <authorList>
            <person name="Kim D."/>
        </authorList>
    </citation>
    <scope>NUCLEOTIDE SEQUENCE [LARGE SCALE GENOMIC DNA]</scope>
    <source>
        <strain evidence="3">Taebaek</strain>
    </source>
</reference>
<proteinExistence type="predicted"/>
<dbReference type="InterPro" id="IPR000210">
    <property type="entry name" value="BTB/POZ_dom"/>
</dbReference>
<dbReference type="PANTHER" id="PTHR45774:SF3">
    <property type="entry name" value="BTB (POZ) DOMAIN-CONTAINING 2B-RELATED"/>
    <property type="match status" value="1"/>
</dbReference>
<gene>
    <name evidence="3" type="ORF">niasHS_008756</name>
</gene>
<dbReference type="Proteomes" id="UP001620645">
    <property type="component" value="Unassembled WGS sequence"/>
</dbReference>
<dbReference type="AlphaFoldDB" id="A0ABD2JA64"/>
<dbReference type="EMBL" id="JBICCN010000179">
    <property type="protein sequence ID" value="KAL3087427.1"/>
    <property type="molecule type" value="Genomic_DNA"/>
</dbReference>
<name>A0ABD2JA64_HETSC</name>
<protein>
    <submittedName>
        <fullName evidence="3">Uncharacterized protein</fullName>
    </submittedName>
</protein>
<evidence type="ECO:0000259" key="2">
    <source>
        <dbReference type="PROSITE" id="PS50144"/>
    </source>
</evidence>
<dbReference type="SMART" id="SM00875">
    <property type="entry name" value="BACK"/>
    <property type="match status" value="1"/>
</dbReference>
<dbReference type="Gene3D" id="2.60.210.10">
    <property type="entry name" value="Apoptosis, Tumor Necrosis Factor Receptor Associated Protein 2, Chain A"/>
    <property type="match status" value="1"/>
</dbReference>
<dbReference type="PANTHER" id="PTHR45774">
    <property type="entry name" value="BTB/POZ DOMAIN-CONTAINING"/>
    <property type="match status" value="1"/>
</dbReference>
<sequence>MSSNLVNRFKLMLSTGDGSDVHFLVGKEKELFKAHKCVMIFASDVFGSMFRFDDKNSKTKTSADCPHVIEVTDVEAEAFKVMLSFIYAEDLSELNGQNAMAVLYAANKYNVSLLVKALLDFPINELSNVFLAFVEARLLNENDLSRRCLDYIDQNAETLFESEEFLQIDQNLLYEIFGRDQLKIDDELTIWNAAIRWADEKCRQNGTECSAQNRRSALGPALFRIRFPLITKREFSLNIVSSCLLTVEEVIGVFQYHCHPDLRGVPGQYPMAFSCHGRISDQKEGTLSMEIEKFSEFARERVNSNRYSKCMYIKGLPWKIWAQIKTKKDSTEKWLGFYLFCTAPKENGDWSCKCSATFRIVSQKKGTKDLTGKYDHVFNNESNSWGCHLITFTELMDTKGFYDSKTDKVTLAIDFAVEEEKGTKRKLTDE</sequence>
<dbReference type="Gene3D" id="3.30.710.10">
    <property type="entry name" value="Potassium Channel Kv1.1, Chain A"/>
    <property type="match status" value="1"/>
</dbReference>
<dbReference type="InterPro" id="IPR011333">
    <property type="entry name" value="SKP1/BTB/POZ_sf"/>
</dbReference>
<evidence type="ECO:0000313" key="4">
    <source>
        <dbReference type="Proteomes" id="UP001620645"/>
    </source>
</evidence>
<dbReference type="PROSITE" id="PS50144">
    <property type="entry name" value="MATH"/>
    <property type="match status" value="1"/>
</dbReference>
<dbReference type="InterPro" id="IPR011705">
    <property type="entry name" value="BACK"/>
</dbReference>
<accession>A0ABD2JA64</accession>
<evidence type="ECO:0000259" key="1">
    <source>
        <dbReference type="PROSITE" id="PS50097"/>
    </source>
</evidence>
<comment type="caution">
    <text evidence="3">The sequence shown here is derived from an EMBL/GenBank/DDBJ whole genome shotgun (WGS) entry which is preliminary data.</text>
</comment>
<feature type="domain" description="BTB" evidence="1">
    <location>
        <begin position="19"/>
        <end position="95"/>
    </location>
</feature>
<dbReference type="SMART" id="SM00225">
    <property type="entry name" value="BTB"/>
    <property type="match status" value="1"/>
</dbReference>
<feature type="domain" description="MATH" evidence="2">
    <location>
        <begin position="284"/>
        <end position="415"/>
    </location>
</feature>
<evidence type="ECO:0000313" key="3">
    <source>
        <dbReference type="EMBL" id="KAL3087427.1"/>
    </source>
</evidence>
<dbReference type="Gene3D" id="1.25.40.420">
    <property type="match status" value="1"/>
</dbReference>
<dbReference type="InterPro" id="IPR008974">
    <property type="entry name" value="TRAF-like"/>
</dbReference>
<dbReference type="Pfam" id="PF22486">
    <property type="entry name" value="MATH_2"/>
    <property type="match status" value="1"/>
</dbReference>
<dbReference type="Pfam" id="PF00651">
    <property type="entry name" value="BTB"/>
    <property type="match status" value="1"/>
</dbReference>
<dbReference type="SMART" id="SM00061">
    <property type="entry name" value="MATH"/>
    <property type="match status" value="1"/>
</dbReference>
<dbReference type="Pfam" id="PF07707">
    <property type="entry name" value="BACK"/>
    <property type="match status" value="1"/>
</dbReference>
<keyword evidence="4" id="KW-1185">Reference proteome</keyword>